<dbReference type="Proteomes" id="UP000005695">
    <property type="component" value="Unassembled WGS sequence"/>
</dbReference>
<evidence type="ECO:0000256" key="6">
    <source>
        <dbReference type="ARBA" id="ARBA00022691"/>
    </source>
</evidence>
<dbReference type="SUPFAM" id="SSF53335">
    <property type="entry name" value="S-adenosyl-L-methionine-dependent methyltransferases"/>
    <property type="match status" value="1"/>
</dbReference>
<keyword evidence="3 7" id="KW-0963">Cytoplasm</keyword>
<dbReference type="HAMAP" id="MF_00090">
    <property type="entry name" value="PIMT"/>
    <property type="match status" value="1"/>
</dbReference>
<comment type="catalytic activity">
    <reaction evidence="7">
        <text>[protein]-L-isoaspartate + S-adenosyl-L-methionine = [protein]-L-isoaspartate alpha-methyl ester + S-adenosyl-L-homocysteine</text>
        <dbReference type="Rhea" id="RHEA:12705"/>
        <dbReference type="Rhea" id="RHEA-COMP:12143"/>
        <dbReference type="Rhea" id="RHEA-COMP:12144"/>
        <dbReference type="ChEBI" id="CHEBI:57856"/>
        <dbReference type="ChEBI" id="CHEBI:59789"/>
        <dbReference type="ChEBI" id="CHEBI:90596"/>
        <dbReference type="ChEBI" id="CHEBI:90598"/>
        <dbReference type="EC" id="2.1.1.77"/>
    </reaction>
</comment>
<sequence>MDYSIARRRMVAQHIVSRGIHDADLIHVMEEVPRHLFVEEALQSQAYTDYALPIGEKQTISQPYMVAVMTEALQLKRGDRVLEVGTGSGYQAAVLSRLVAHVYSVERIATLARRARRILDKIGSSNVHIQVADGTTGWRDQAPFDGIIVTAGAPQIPQDYLDQLVVGGRLIIPVGDSGQQVLKRVTRVAEQQFDEEEILPCRFVPLIGEHGWSQ</sequence>
<proteinExistence type="inferred from homology"/>
<dbReference type="PANTHER" id="PTHR11579:SF0">
    <property type="entry name" value="PROTEIN-L-ISOASPARTATE(D-ASPARTATE) O-METHYLTRANSFERASE"/>
    <property type="match status" value="1"/>
</dbReference>
<dbReference type="GO" id="GO:0030091">
    <property type="term" value="P:protein repair"/>
    <property type="evidence" value="ECO:0007669"/>
    <property type="project" value="UniProtKB-UniRule"/>
</dbReference>
<evidence type="ECO:0000256" key="1">
    <source>
        <dbReference type="ARBA" id="ARBA00004496"/>
    </source>
</evidence>
<organism evidence="8 9">
    <name type="scientific">Desulfuromonas acetoxidans (strain DSM 684 / 11070)</name>
    <dbReference type="NCBI Taxonomy" id="281689"/>
    <lineage>
        <taxon>Bacteria</taxon>
        <taxon>Pseudomonadati</taxon>
        <taxon>Thermodesulfobacteriota</taxon>
        <taxon>Desulfuromonadia</taxon>
        <taxon>Desulfuromonadales</taxon>
        <taxon>Desulfuromonadaceae</taxon>
        <taxon>Desulfuromonas</taxon>
    </lineage>
</organism>
<reference evidence="8" key="2">
    <citation type="submission" date="2006-05" db="EMBL/GenBank/DDBJ databases">
        <title>Sequencing of the draft genome and assembly of Desulfuromonas acetoxidans DSM 684.</title>
        <authorList>
            <consortium name="US DOE Joint Genome Institute (JGI-PGF)"/>
            <person name="Copeland A."/>
            <person name="Lucas S."/>
            <person name="Lapidus A."/>
            <person name="Barry K."/>
            <person name="Detter J.C."/>
            <person name="Glavina del Rio T."/>
            <person name="Hammon N."/>
            <person name="Israni S."/>
            <person name="Dalin E."/>
            <person name="Tice H."/>
            <person name="Bruce D."/>
            <person name="Pitluck S."/>
            <person name="Richardson P."/>
        </authorList>
    </citation>
    <scope>NUCLEOTIDE SEQUENCE [LARGE SCALE GENOMIC DNA]</scope>
    <source>
        <strain evidence="8">DSM 684</strain>
    </source>
</reference>
<evidence type="ECO:0000313" key="9">
    <source>
        <dbReference type="Proteomes" id="UP000005695"/>
    </source>
</evidence>
<dbReference type="Pfam" id="PF01135">
    <property type="entry name" value="PCMT"/>
    <property type="match status" value="1"/>
</dbReference>
<keyword evidence="5 7" id="KW-0808">Transferase</keyword>
<dbReference type="PROSITE" id="PS01279">
    <property type="entry name" value="PCMT"/>
    <property type="match status" value="1"/>
</dbReference>
<dbReference type="EC" id="2.1.1.77" evidence="7"/>
<evidence type="ECO:0000256" key="4">
    <source>
        <dbReference type="ARBA" id="ARBA00022603"/>
    </source>
</evidence>
<evidence type="ECO:0000256" key="5">
    <source>
        <dbReference type="ARBA" id="ARBA00022679"/>
    </source>
</evidence>
<keyword evidence="9" id="KW-1185">Reference proteome</keyword>
<dbReference type="FunFam" id="3.40.50.150:FF:000010">
    <property type="entry name" value="Protein-L-isoaspartate O-methyltransferase"/>
    <property type="match status" value="1"/>
</dbReference>
<evidence type="ECO:0000313" key="8">
    <source>
        <dbReference type="EMBL" id="EAT15411.1"/>
    </source>
</evidence>
<dbReference type="AlphaFoldDB" id="Q1JYK4"/>
<gene>
    <name evidence="7" type="primary">pcm</name>
    <name evidence="8" type="ORF">Dace_1075</name>
</gene>
<dbReference type="RefSeq" id="WP_006001100.1">
    <property type="nucleotide sequence ID" value="NZ_AAEW02000011.1"/>
</dbReference>
<accession>Q1JYK4</accession>
<dbReference type="InterPro" id="IPR000682">
    <property type="entry name" value="PCMT"/>
</dbReference>
<evidence type="ECO:0000256" key="3">
    <source>
        <dbReference type="ARBA" id="ARBA00022490"/>
    </source>
</evidence>
<dbReference type="CDD" id="cd02440">
    <property type="entry name" value="AdoMet_MTases"/>
    <property type="match status" value="1"/>
</dbReference>
<evidence type="ECO:0000256" key="7">
    <source>
        <dbReference type="HAMAP-Rule" id="MF_00090"/>
    </source>
</evidence>
<evidence type="ECO:0000256" key="2">
    <source>
        <dbReference type="ARBA" id="ARBA00005369"/>
    </source>
</evidence>
<keyword evidence="6 7" id="KW-0949">S-adenosyl-L-methionine</keyword>
<protein>
    <recommendedName>
        <fullName evidence="7">Protein-L-isoaspartate O-methyltransferase</fullName>
        <ecNumber evidence="7">2.1.1.77</ecNumber>
    </recommendedName>
    <alternativeName>
        <fullName evidence="7">L-isoaspartyl protein carboxyl methyltransferase</fullName>
    </alternativeName>
    <alternativeName>
        <fullName evidence="7">Protein L-isoaspartyl methyltransferase</fullName>
    </alternativeName>
    <alternativeName>
        <fullName evidence="7">Protein-beta-aspartate methyltransferase</fullName>
        <shortName evidence="7">PIMT</shortName>
    </alternativeName>
</protein>
<dbReference type="NCBIfam" id="TIGR00080">
    <property type="entry name" value="pimt"/>
    <property type="match status" value="1"/>
</dbReference>
<reference evidence="8" key="1">
    <citation type="submission" date="2006-05" db="EMBL/GenBank/DDBJ databases">
        <title>Annotation of the draft genome assembly of Desulfuromonas acetoxidans DSM 684.</title>
        <authorList>
            <consortium name="US DOE Joint Genome Institute (JGI-ORNL)"/>
            <person name="Larimer F."/>
            <person name="Land M."/>
            <person name="Hauser L."/>
        </authorList>
    </citation>
    <scope>NUCLEOTIDE SEQUENCE [LARGE SCALE GENOMIC DNA]</scope>
    <source>
        <strain evidence="8">DSM 684</strain>
    </source>
</reference>
<dbReference type="OrthoDB" id="9810066at2"/>
<comment type="caution">
    <text evidence="8">The sequence shown here is derived from an EMBL/GenBank/DDBJ whole genome shotgun (WGS) entry which is preliminary data.</text>
</comment>
<keyword evidence="4 7" id="KW-0489">Methyltransferase</keyword>
<feature type="active site" evidence="7">
    <location>
        <position position="61"/>
    </location>
</feature>
<comment type="function">
    <text evidence="7">Catalyzes the methyl esterification of L-isoaspartyl residues in peptides and proteins that result from spontaneous decomposition of normal L-aspartyl and L-asparaginyl residues. It plays a role in the repair and/or degradation of damaged proteins.</text>
</comment>
<comment type="subcellular location">
    <subcellularLocation>
        <location evidence="1 7">Cytoplasm</location>
    </subcellularLocation>
</comment>
<comment type="similarity">
    <text evidence="2 7">Belongs to the methyltransferase superfamily. L-isoaspartyl/D-aspartyl protein methyltransferase family.</text>
</comment>
<dbReference type="GO" id="GO:0005737">
    <property type="term" value="C:cytoplasm"/>
    <property type="evidence" value="ECO:0007669"/>
    <property type="project" value="UniProtKB-SubCell"/>
</dbReference>
<dbReference type="GO" id="GO:0004719">
    <property type="term" value="F:protein-L-isoaspartate (D-aspartate) O-methyltransferase activity"/>
    <property type="evidence" value="ECO:0007669"/>
    <property type="project" value="UniProtKB-UniRule"/>
</dbReference>
<dbReference type="Gene3D" id="3.40.50.150">
    <property type="entry name" value="Vaccinia Virus protein VP39"/>
    <property type="match status" value="1"/>
</dbReference>
<dbReference type="NCBIfam" id="NF001453">
    <property type="entry name" value="PRK00312.1"/>
    <property type="match status" value="1"/>
</dbReference>
<dbReference type="EMBL" id="AAEW02000011">
    <property type="protein sequence ID" value="EAT15411.1"/>
    <property type="molecule type" value="Genomic_DNA"/>
</dbReference>
<name>Q1JYK4_DESA6</name>
<dbReference type="GO" id="GO:0032259">
    <property type="term" value="P:methylation"/>
    <property type="evidence" value="ECO:0007669"/>
    <property type="project" value="UniProtKB-KW"/>
</dbReference>
<dbReference type="PANTHER" id="PTHR11579">
    <property type="entry name" value="PROTEIN-L-ISOASPARTATE O-METHYLTRANSFERASE"/>
    <property type="match status" value="1"/>
</dbReference>
<dbReference type="InterPro" id="IPR029063">
    <property type="entry name" value="SAM-dependent_MTases_sf"/>
</dbReference>